<dbReference type="Proteomes" id="UP001190700">
    <property type="component" value="Unassembled WGS sequence"/>
</dbReference>
<comment type="caution">
    <text evidence="1">The sequence shown here is derived from an EMBL/GenBank/DDBJ whole genome shotgun (WGS) entry which is preliminary data.</text>
</comment>
<accession>A0AAE0GPQ7</accession>
<proteinExistence type="predicted"/>
<keyword evidence="2" id="KW-1185">Reference proteome</keyword>
<evidence type="ECO:0000313" key="1">
    <source>
        <dbReference type="EMBL" id="KAK3282007.1"/>
    </source>
</evidence>
<evidence type="ECO:0000313" key="2">
    <source>
        <dbReference type="Proteomes" id="UP001190700"/>
    </source>
</evidence>
<name>A0AAE0GPQ7_9CHLO</name>
<protein>
    <submittedName>
        <fullName evidence="1">Uncharacterized protein</fullName>
    </submittedName>
</protein>
<organism evidence="1 2">
    <name type="scientific">Cymbomonas tetramitiformis</name>
    <dbReference type="NCBI Taxonomy" id="36881"/>
    <lineage>
        <taxon>Eukaryota</taxon>
        <taxon>Viridiplantae</taxon>
        <taxon>Chlorophyta</taxon>
        <taxon>Pyramimonadophyceae</taxon>
        <taxon>Pyramimonadales</taxon>
        <taxon>Pyramimonadaceae</taxon>
        <taxon>Cymbomonas</taxon>
    </lineage>
</organism>
<dbReference type="AlphaFoldDB" id="A0AAE0GPQ7"/>
<dbReference type="EMBL" id="LGRX02003591">
    <property type="protein sequence ID" value="KAK3282007.1"/>
    <property type="molecule type" value="Genomic_DNA"/>
</dbReference>
<reference evidence="1 2" key="1">
    <citation type="journal article" date="2015" name="Genome Biol. Evol.">
        <title>Comparative Genomics of a Bacterivorous Green Alga Reveals Evolutionary Causalities and Consequences of Phago-Mixotrophic Mode of Nutrition.</title>
        <authorList>
            <person name="Burns J.A."/>
            <person name="Paasch A."/>
            <person name="Narechania A."/>
            <person name="Kim E."/>
        </authorList>
    </citation>
    <scope>NUCLEOTIDE SEQUENCE [LARGE SCALE GENOMIC DNA]</scope>
    <source>
        <strain evidence="1 2">PLY_AMNH</strain>
    </source>
</reference>
<sequence length="101" mass="10513">MGGSEGSVALSLIAEDARGRRYTGLHGTSSSVLHCTSTRGVYAGASRDENEGVQILDLCPPLKSGAFEPQQLIVNRTGMYAVLCGTGPQTSSRSEGVCSIH</sequence>
<gene>
    <name evidence="1" type="ORF">CYMTET_10239</name>
</gene>